<organism evidence="1">
    <name type="scientific">uncultured Sulfurovum sp</name>
    <dbReference type="NCBI Taxonomy" id="269237"/>
    <lineage>
        <taxon>Bacteria</taxon>
        <taxon>Pseudomonadati</taxon>
        <taxon>Campylobacterota</taxon>
        <taxon>Epsilonproteobacteria</taxon>
        <taxon>Campylobacterales</taxon>
        <taxon>Sulfurovaceae</taxon>
        <taxon>Sulfurovum</taxon>
        <taxon>environmental samples</taxon>
    </lineage>
</organism>
<dbReference type="AlphaFoldDB" id="A0A6S6TLE8"/>
<evidence type="ECO:0000313" key="1">
    <source>
        <dbReference type="EMBL" id="CAA6815708.1"/>
    </source>
</evidence>
<accession>A0A6S6TLE8</accession>
<dbReference type="EMBL" id="CACVAS010000072">
    <property type="protein sequence ID" value="CAA6815708.1"/>
    <property type="molecule type" value="Genomic_DNA"/>
</dbReference>
<protein>
    <submittedName>
        <fullName evidence="1">Uncharacterized protein</fullName>
    </submittedName>
</protein>
<sequence length="131" mass="14887">MLNNLLKDMMNSISSQGVSFLLPQNLPRDILHVMLDEAEAIDDDCTEVTPSSMLFIAILHLAIGTPLTNNTEVKIKQDDLMIYFGMYITTLRMEEMKRCGRIMIPNNSLPTTSNIFDMKRKIEFTDLSGEI</sequence>
<gene>
    <name evidence="1" type="ORF">HELGO_WM14559</name>
</gene>
<name>A0A6S6TLE8_9BACT</name>
<reference evidence="1" key="1">
    <citation type="submission" date="2020-01" db="EMBL/GenBank/DDBJ databases">
        <authorList>
            <person name="Meier V. D."/>
            <person name="Meier V D."/>
        </authorList>
    </citation>
    <scope>NUCLEOTIDE SEQUENCE</scope>
    <source>
        <strain evidence="1">HLG_WM_MAG_01</strain>
    </source>
</reference>
<proteinExistence type="predicted"/>